<keyword evidence="7 8" id="KW-0472">Membrane</keyword>
<feature type="non-terminal residue" evidence="9">
    <location>
        <position position="1"/>
    </location>
</feature>
<dbReference type="GO" id="GO:0098553">
    <property type="term" value="C:lumenal side of endoplasmic reticulum membrane"/>
    <property type="evidence" value="ECO:0007669"/>
    <property type="project" value="TreeGrafter"/>
</dbReference>
<evidence type="ECO:0000256" key="2">
    <source>
        <dbReference type="ARBA" id="ARBA00006859"/>
    </source>
</evidence>
<keyword evidence="6 8" id="KW-1133">Transmembrane helix</keyword>
<gene>
    <name evidence="9" type="ORF">FKW44_019620</name>
</gene>
<feature type="transmembrane region" description="Helical" evidence="8">
    <location>
        <begin position="105"/>
        <end position="126"/>
    </location>
</feature>
<organism evidence="9 10">
    <name type="scientific">Caligus rogercresseyi</name>
    <name type="common">Sea louse</name>
    <dbReference type="NCBI Taxonomy" id="217165"/>
    <lineage>
        <taxon>Eukaryota</taxon>
        <taxon>Metazoa</taxon>
        <taxon>Ecdysozoa</taxon>
        <taxon>Arthropoda</taxon>
        <taxon>Crustacea</taxon>
        <taxon>Multicrustacea</taxon>
        <taxon>Hexanauplia</taxon>
        <taxon>Copepoda</taxon>
        <taxon>Siphonostomatoida</taxon>
        <taxon>Caligidae</taxon>
        <taxon>Caligus</taxon>
    </lineage>
</organism>
<proteinExistence type="inferred from homology"/>
<feature type="transmembrane region" description="Helical" evidence="8">
    <location>
        <begin position="268"/>
        <end position="287"/>
    </location>
</feature>
<dbReference type="Proteomes" id="UP000595437">
    <property type="component" value="Chromosome 14"/>
</dbReference>
<dbReference type="SMART" id="SM00730">
    <property type="entry name" value="PSN"/>
    <property type="match status" value="1"/>
</dbReference>
<accession>A0A7T8JXI7</accession>
<evidence type="ECO:0000256" key="6">
    <source>
        <dbReference type="ARBA" id="ARBA00022989"/>
    </source>
</evidence>
<evidence type="ECO:0000256" key="1">
    <source>
        <dbReference type="ARBA" id="ARBA00004477"/>
    </source>
</evidence>
<feature type="transmembrane region" description="Helical" evidence="8">
    <location>
        <begin position="208"/>
        <end position="233"/>
    </location>
</feature>
<dbReference type="GO" id="GO:0006465">
    <property type="term" value="P:signal peptide processing"/>
    <property type="evidence" value="ECO:0007669"/>
    <property type="project" value="TreeGrafter"/>
</dbReference>
<dbReference type="GO" id="GO:0042500">
    <property type="term" value="F:aspartic endopeptidase activity, intramembrane cleaving"/>
    <property type="evidence" value="ECO:0007669"/>
    <property type="project" value="InterPro"/>
</dbReference>
<keyword evidence="5" id="KW-0256">Endoplasmic reticulum</keyword>
<name>A0A7T8JXI7_CALRO</name>
<protein>
    <submittedName>
        <fullName evidence="9">Minor histocompatibility antigen H13</fullName>
    </submittedName>
</protein>
<sequence length="371" mass="40849">MGDVSTGDLKDAVVNATAGSPVKKVPSTLEGMILAYGALLIMALVPIFVGSFRSVTSHKKQKEDSARTGEKPETMTTYDAAMFPLIASSALFGLYIFFQIFSKEYINLLLSSYFFVLGVISLSKIISPSLSALLFKAKVPLKHFSNVFTMRGDSQEETPNNLLDLNFSTHDLVALGLSSVMGIWYLLQKHWIANNVFGLAFAVNGIDLLHLNTVLTGCILLGGLFFYDIFWVFGTNVMVTVATNFEAPIKLVFPQDLMEKGIFEAKNMAMLGLGDIVIPGIFVALLLRYDKSLGRGSHFYFYTCFLAYILGLLTTIGVMHTFKHAQPALLYLSPACTGIPLLAALLRGDISSIFQYEDNPQDKPKEDKKNE</sequence>
<dbReference type="EMBL" id="CP045903">
    <property type="protein sequence ID" value="QQP38907.1"/>
    <property type="molecule type" value="Genomic_DNA"/>
</dbReference>
<feature type="transmembrane region" description="Helical" evidence="8">
    <location>
        <begin position="299"/>
        <end position="322"/>
    </location>
</feature>
<evidence type="ECO:0000256" key="3">
    <source>
        <dbReference type="ARBA" id="ARBA00022692"/>
    </source>
</evidence>
<keyword evidence="10" id="KW-1185">Reference proteome</keyword>
<evidence type="ECO:0000313" key="10">
    <source>
        <dbReference type="Proteomes" id="UP000595437"/>
    </source>
</evidence>
<feature type="transmembrane region" description="Helical" evidence="8">
    <location>
        <begin position="328"/>
        <end position="346"/>
    </location>
</feature>
<feature type="transmembrane region" description="Helical" evidence="8">
    <location>
        <begin position="33"/>
        <end position="52"/>
    </location>
</feature>
<comment type="similarity">
    <text evidence="2">Belongs to the peptidase A22B family.</text>
</comment>
<dbReference type="Pfam" id="PF04258">
    <property type="entry name" value="Peptidase_A22B"/>
    <property type="match status" value="1"/>
</dbReference>
<evidence type="ECO:0000256" key="8">
    <source>
        <dbReference type="SAM" id="Phobius"/>
    </source>
</evidence>
<keyword evidence="4" id="KW-0378">Hydrolase</keyword>
<comment type="subcellular location">
    <subcellularLocation>
        <location evidence="1">Endoplasmic reticulum membrane</location>
        <topology evidence="1">Multi-pass membrane protein</topology>
    </subcellularLocation>
</comment>
<dbReference type="GO" id="GO:0098554">
    <property type="term" value="C:cytoplasmic side of endoplasmic reticulum membrane"/>
    <property type="evidence" value="ECO:0007669"/>
    <property type="project" value="TreeGrafter"/>
</dbReference>
<feature type="transmembrane region" description="Helical" evidence="8">
    <location>
        <begin position="80"/>
        <end position="98"/>
    </location>
</feature>
<dbReference type="PANTHER" id="PTHR12174:SF23">
    <property type="entry name" value="MINOR HISTOCOMPATIBILITY ANTIGEN H13"/>
    <property type="match status" value="1"/>
</dbReference>
<dbReference type="OrthoDB" id="29661at2759"/>
<evidence type="ECO:0000313" key="9">
    <source>
        <dbReference type="EMBL" id="QQP38907.1"/>
    </source>
</evidence>
<evidence type="ECO:0000256" key="5">
    <source>
        <dbReference type="ARBA" id="ARBA00022824"/>
    </source>
</evidence>
<dbReference type="InterPro" id="IPR006639">
    <property type="entry name" value="Preselin/SPP"/>
</dbReference>
<evidence type="ECO:0000256" key="4">
    <source>
        <dbReference type="ARBA" id="ARBA00022801"/>
    </source>
</evidence>
<keyword evidence="3 8" id="KW-0812">Transmembrane</keyword>
<evidence type="ECO:0000256" key="7">
    <source>
        <dbReference type="ARBA" id="ARBA00023136"/>
    </source>
</evidence>
<dbReference type="AlphaFoldDB" id="A0A7T8JXI7"/>
<dbReference type="PANTHER" id="PTHR12174">
    <property type="entry name" value="SIGNAL PEPTIDE PEPTIDASE"/>
    <property type="match status" value="1"/>
</dbReference>
<dbReference type="GO" id="GO:0033619">
    <property type="term" value="P:membrane protein proteolysis"/>
    <property type="evidence" value="ECO:0007669"/>
    <property type="project" value="TreeGrafter"/>
</dbReference>
<reference evidence="10" key="1">
    <citation type="submission" date="2021-01" db="EMBL/GenBank/DDBJ databases">
        <title>Caligus Genome Assembly.</title>
        <authorList>
            <person name="Gallardo-Escarate C."/>
        </authorList>
    </citation>
    <scope>NUCLEOTIDE SEQUENCE [LARGE SCALE GENOMIC DNA]</scope>
</reference>
<dbReference type="InterPro" id="IPR007369">
    <property type="entry name" value="Peptidase_A22B_SPP"/>
</dbReference>